<dbReference type="Gene3D" id="3.40.50.300">
    <property type="entry name" value="P-loop containing nucleotide triphosphate hydrolases"/>
    <property type="match status" value="3"/>
</dbReference>
<dbReference type="GO" id="GO:0003678">
    <property type="term" value="F:DNA helicase activity"/>
    <property type="evidence" value="ECO:0007669"/>
    <property type="project" value="UniProtKB-ARBA"/>
</dbReference>
<dbReference type="PANTHER" id="PTHR43788">
    <property type="entry name" value="DNA2/NAM7 HELICASE FAMILY MEMBER"/>
    <property type="match status" value="1"/>
</dbReference>
<dbReference type="Proteomes" id="UP000000851">
    <property type="component" value="Chromosome"/>
</dbReference>
<name>C7Q3M5_CATAD</name>
<dbReference type="RefSeq" id="WP_015795518.1">
    <property type="nucleotide sequence ID" value="NC_013131.1"/>
</dbReference>
<evidence type="ECO:0000259" key="8">
    <source>
        <dbReference type="Pfam" id="PF13087"/>
    </source>
</evidence>
<protein>
    <submittedName>
        <fullName evidence="9">DNA helicase related protein</fullName>
    </submittedName>
</protein>
<evidence type="ECO:0000256" key="5">
    <source>
        <dbReference type="ARBA" id="ARBA00022840"/>
    </source>
</evidence>
<dbReference type="InterPro" id="IPR027417">
    <property type="entry name" value="P-loop_NTPase"/>
</dbReference>
<evidence type="ECO:0000256" key="4">
    <source>
        <dbReference type="ARBA" id="ARBA00022806"/>
    </source>
</evidence>
<gene>
    <name evidence="9" type="ordered locus">Caci_6959</name>
</gene>
<dbReference type="HOGENOM" id="CLU_004155_0_0_11"/>
<evidence type="ECO:0000256" key="6">
    <source>
        <dbReference type="SAM" id="MobiDB-lite"/>
    </source>
</evidence>
<dbReference type="InterPro" id="IPR041677">
    <property type="entry name" value="DNA2/NAM7_AAA_11"/>
</dbReference>
<keyword evidence="2" id="KW-0547">Nucleotide-binding</keyword>
<dbReference type="InterPro" id="IPR050534">
    <property type="entry name" value="Coronavir_polyprotein_1ab"/>
</dbReference>
<feature type="compositionally biased region" description="Gly residues" evidence="6">
    <location>
        <begin position="168"/>
        <end position="183"/>
    </location>
</feature>
<feature type="region of interest" description="Disordered" evidence="6">
    <location>
        <begin position="229"/>
        <end position="259"/>
    </location>
</feature>
<feature type="domain" description="DNA2/NAM7 helicase-like C-terminal" evidence="8">
    <location>
        <begin position="973"/>
        <end position="1132"/>
    </location>
</feature>
<evidence type="ECO:0000256" key="1">
    <source>
        <dbReference type="ARBA" id="ARBA00007913"/>
    </source>
</evidence>
<dbReference type="InterPro" id="IPR041679">
    <property type="entry name" value="DNA2/NAM7-like_C"/>
</dbReference>
<reference evidence="9 10" key="1">
    <citation type="journal article" date="2009" name="Stand. Genomic Sci.">
        <title>Complete genome sequence of Catenulispora acidiphila type strain (ID 139908).</title>
        <authorList>
            <person name="Copeland A."/>
            <person name="Lapidus A."/>
            <person name="Glavina Del Rio T."/>
            <person name="Nolan M."/>
            <person name="Lucas S."/>
            <person name="Chen F."/>
            <person name="Tice H."/>
            <person name="Cheng J.F."/>
            <person name="Bruce D."/>
            <person name="Goodwin L."/>
            <person name="Pitluck S."/>
            <person name="Mikhailova N."/>
            <person name="Pati A."/>
            <person name="Ivanova N."/>
            <person name="Mavromatis K."/>
            <person name="Chen A."/>
            <person name="Palaniappan K."/>
            <person name="Chain P."/>
            <person name="Land M."/>
            <person name="Hauser L."/>
            <person name="Chang Y.J."/>
            <person name="Jeffries C.D."/>
            <person name="Chertkov O."/>
            <person name="Brettin T."/>
            <person name="Detter J.C."/>
            <person name="Han C."/>
            <person name="Ali Z."/>
            <person name="Tindall B.J."/>
            <person name="Goker M."/>
            <person name="Bristow J."/>
            <person name="Eisen J.A."/>
            <person name="Markowitz V."/>
            <person name="Hugenholtz P."/>
            <person name="Kyrpides N.C."/>
            <person name="Klenk H.P."/>
        </authorList>
    </citation>
    <scope>NUCLEOTIDE SEQUENCE [LARGE SCALE GENOMIC DNA]</scope>
    <source>
        <strain evidence="10">DSM 44928 / JCM 14897 / NBRC 102108 / NRRL B-24433 / ID139908</strain>
    </source>
</reference>
<dbReference type="KEGG" id="cai:Caci_6959"/>
<dbReference type="AlphaFoldDB" id="C7Q3M5"/>
<dbReference type="Pfam" id="PF13086">
    <property type="entry name" value="AAA_11"/>
    <property type="match status" value="1"/>
</dbReference>
<evidence type="ECO:0000259" key="7">
    <source>
        <dbReference type="Pfam" id="PF13086"/>
    </source>
</evidence>
<sequence>MAKGEADAAIVRFWWAVEMFSPPKIEDEPSWDNKVFRLSPGEVPPWHPMHPLARLKLERDKVWQHTVFGGIFALERLRDVVVAVFGNDAKYRDARLDGSTAVFSLTLTQSGHLIEDSQVLSSCAWATGRVLARRPWRGSWLDKTAWATARAEFEELTRHLGEPPVPGMPGGSGAGRGDDGGLGGRLRGAAADAAEAGVNAVAAPLATSVAGPLLGGAVGKAAGTFAKKMVEPDAPNGGGDGGDRENQSAGGSSDGRRPVHPRELFALFEEQVSQLRIGKALDPAEIWVASKRVHVRSADTADSDFLNSFLFDDLERVQDALLAKDGGKVLGEFLRPTAHIDMRSRVDVRTSSGHVLAEVAPKHTPVGRWVGGADRPLALSQQFAVNQILSATRAGSIPVYAVNGPPGTGKTTMLRDVIAALVVERAIRLSKLKRPADAFGGPASSWSTEVGTRKVRPLIPELTGFEMVVACTSNGAAKNITHEFPGPEGIDASWREAAREIDYFATAASIALEIEDAEPDRRAWAAVAGALGKMELRRNFSERLWWGVTAKEEAAAKRDAADGYKRRPDRSGAGLADLLTEQTRNGTPIDWPAAVKRFTNALVKVEALEAARQAAADAAEIVAKSAAQTTALEQTLAEADTAVALAAEKADTAATLLRRGEEVLAQGQVARAEHARRQPNLWTSLSTRGKAGREWYQKDQQLATLQERTSALYEQTRQEALATSEHLERTRRRRTEIADRLAATESRAYEAKRIWDQALANWKDHVPSPAVFADDALREKSAPWNDRDIADARTRLFLEALLLHKQFLLATSETMRRNLQAAFDIIGGSAPSDVKGETAKAAWQSLFLAVPVVSTTFASTGRLFSHLGREDLGWLFIDEAGQATPAGAVGAMWRAQHAVIVGDPRQLEPVITVPHSLQQALREHFDVGEEWLPGQVSVQTLADRLAPYGTYLDVDDQDGQGDQVWVGAPLRVHRRCDAPMFDISNDIAYGGTLMVNGKKPIEPDEDPYRDLRASSWIHVAGPSNGDSPWIPAEGRAVRALIAELRRNGVRRDRIRVISPFRKVVRGVAELSLGLPREAVGTIHTMQGKEADIVILVLGSSNGGQRVWAAEKPNLLNVAVSRAKRRLYVVGNRDLWKQQQYFNQLATRLPVVRSEADG</sequence>
<dbReference type="PANTHER" id="PTHR43788:SF8">
    <property type="entry name" value="DNA-BINDING PROTEIN SMUBP-2"/>
    <property type="match status" value="1"/>
</dbReference>
<evidence type="ECO:0000313" key="10">
    <source>
        <dbReference type="Proteomes" id="UP000000851"/>
    </source>
</evidence>
<dbReference type="InParanoid" id="C7Q3M5"/>
<organism evidence="9 10">
    <name type="scientific">Catenulispora acidiphila (strain DSM 44928 / JCM 14897 / NBRC 102108 / NRRL B-24433 / ID139908)</name>
    <dbReference type="NCBI Taxonomy" id="479433"/>
    <lineage>
        <taxon>Bacteria</taxon>
        <taxon>Bacillati</taxon>
        <taxon>Actinomycetota</taxon>
        <taxon>Actinomycetes</taxon>
        <taxon>Catenulisporales</taxon>
        <taxon>Catenulisporaceae</taxon>
        <taxon>Catenulispora</taxon>
    </lineage>
</organism>
<dbReference type="GO" id="GO:0016787">
    <property type="term" value="F:hydrolase activity"/>
    <property type="evidence" value="ECO:0007669"/>
    <property type="project" value="UniProtKB-KW"/>
</dbReference>
<keyword evidence="10" id="KW-1185">Reference proteome</keyword>
<dbReference type="OrthoDB" id="3197455at2"/>
<keyword evidence="5" id="KW-0067">ATP-binding</keyword>
<dbReference type="eggNOG" id="COG1112">
    <property type="taxonomic scope" value="Bacteria"/>
</dbReference>
<comment type="similarity">
    <text evidence="1">Belongs to the DNA2/NAM7 helicase family.</text>
</comment>
<dbReference type="Pfam" id="PF13087">
    <property type="entry name" value="AAA_12"/>
    <property type="match status" value="1"/>
</dbReference>
<evidence type="ECO:0000256" key="3">
    <source>
        <dbReference type="ARBA" id="ARBA00022801"/>
    </source>
</evidence>
<keyword evidence="4 9" id="KW-0347">Helicase</keyword>
<dbReference type="STRING" id="479433.Caci_6959"/>
<feature type="region of interest" description="Disordered" evidence="6">
    <location>
        <begin position="160"/>
        <end position="183"/>
    </location>
</feature>
<evidence type="ECO:0000313" key="9">
    <source>
        <dbReference type="EMBL" id="ACU75790.1"/>
    </source>
</evidence>
<dbReference type="CDD" id="cd18808">
    <property type="entry name" value="SF1_C_Upf1"/>
    <property type="match status" value="1"/>
</dbReference>
<dbReference type="GO" id="GO:0005524">
    <property type="term" value="F:ATP binding"/>
    <property type="evidence" value="ECO:0007669"/>
    <property type="project" value="UniProtKB-KW"/>
</dbReference>
<dbReference type="InterPro" id="IPR047187">
    <property type="entry name" value="SF1_C_Upf1"/>
</dbReference>
<feature type="domain" description="DNA2/NAM7 helicase helicase" evidence="7">
    <location>
        <begin position="753"/>
        <end position="911"/>
    </location>
</feature>
<accession>C7Q3M5</accession>
<evidence type="ECO:0000256" key="2">
    <source>
        <dbReference type="ARBA" id="ARBA00022741"/>
    </source>
</evidence>
<proteinExistence type="inferred from homology"/>
<dbReference type="SUPFAM" id="SSF52540">
    <property type="entry name" value="P-loop containing nucleoside triphosphate hydrolases"/>
    <property type="match status" value="1"/>
</dbReference>
<dbReference type="EMBL" id="CP001700">
    <property type="protein sequence ID" value="ACU75790.1"/>
    <property type="molecule type" value="Genomic_DNA"/>
</dbReference>
<keyword evidence="3" id="KW-0378">Hydrolase</keyword>